<dbReference type="Proteomes" id="UP000187209">
    <property type="component" value="Unassembled WGS sequence"/>
</dbReference>
<dbReference type="EMBL" id="MPUH01000140">
    <property type="protein sequence ID" value="OMJ88836.1"/>
    <property type="molecule type" value="Genomic_DNA"/>
</dbReference>
<reference evidence="2 3" key="1">
    <citation type="submission" date="2016-11" db="EMBL/GenBank/DDBJ databases">
        <title>The macronuclear genome of Stentor coeruleus: a giant cell with tiny introns.</title>
        <authorList>
            <person name="Slabodnick M."/>
            <person name="Ruby J.G."/>
            <person name="Reiff S.B."/>
            <person name="Swart E.C."/>
            <person name="Gosai S."/>
            <person name="Prabakaran S."/>
            <person name="Witkowska E."/>
            <person name="Larue G.E."/>
            <person name="Fisher S."/>
            <person name="Freeman R.M."/>
            <person name="Gunawardena J."/>
            <person name="Chu W."/>
            <person name="Stover N.A."/>
            <person name="Gregory B.D."/>
            <person name="Nowacki M."/>
            <person name="Derisi J."/>
            <person name="Roy S.W."/>
            <person name="Marshall W.F."/>
            <person name="Sood P."/>
        </authorList>
    </citation>
    <scope>NUCLEOTIDE SEQUENCE [LARGE SCALE GENOMIC DNA]</scope>
    <source>
        <strain evidence="2">WM001</strain>
    </source>
</reference>
<feature type="compositionally biased region" description="Low complexity" evidence="1">
    <location>
        <begin position="1"/>
        <end position="10"/>
    </location>
</feature>
<name>A0A1R2CIR0_9CILI</name>
<proteinExistence type="predicted"/>
<evidence type="ECO:0000256" key="1">
    <source>
        <dbReference type="SAM" id="MobiDB-lite"/>
    </source>
</evidence>
<protein>
    <submittedName>
        <fullName evidence="2">Uncharacterized protein</fullName>
    </submittedName>
</protein>
<comment type="caution">
    <text evidence="2">The sequence shown here is derived from an EMBL/GenBank/DDBJ whole genome shotgun (WGS) entry which is preliminary data.</text>
</comment>
<dbReference type="AlphaFoldDB" id="A0A1R2CIR0"/>
<evidence type="ECO:0000313" key="2">
    <source>
        <dbReference type="EMBL" id="OMJ88836.1"/>
    </source>
</evidence>
<feature type="region of interest" description="Disordered" evidence="1">
    <location>
        <begin position="1"/>
        <end position="30"/>
    </location>
</feature>
<keyword evidence="3" id="KW-1185">Reference proteome</keyword>
<gene>
    <name evidence="2" type="ORF">SteCoe_9136</name>
</gene>
<evidence type="ECO:0000313" key="3">
    <source>
        <dbReference type="Proteomes" id="UP000187209"/>
    </source>
</evidence>
<accession>A0A1R2CIR0</accession>
<organism evidence="2 3">
    <name type="scientific">Stentor coeruleus</name>
    <dbReference type="NCBI Taxonomy" id="5963"/>
    <lineage>
        <taxon>Eukaryota</taxon>
        <taxon>Sar</taxon>
        <taxon>Alveolata</taxon>
        <taxon>Ciliophora</taxon>
        <taxon>Postciliodesmatophora</taxon>
        <taxon>Heterotrichea</taxon>
        <taxon>Heterotrichida</taxon>
        <taxon>Stentoridae</taxon>
        <taxon>Stentor</taxon>
    </lineage>
</organism>
<sequence length="163" mass="19067">MSRASKSPSSPKKPDFKSETPPPTKISEKEQNLLDLAETIKKNQESISILRLELSDKDRIIKEILDKLESLKVRRPPIRPPHFYERSKDDNPYIDDDLEYWQVNSVKPQPLPRTWVEKLEKEEPQIVNTSDISKNTKLPQIMSKKGRYRSYHSNKSTTGMKYN</sequence>
<dbReference type="OrthoDB" id="10665100at2759"/>